<evidence type="ECO:0000256" key="1">
    <source>
        <dbReference type="ARBA" id="ARBA00004651"/>
    </source>
</evidence>
<keyword evidence="10" id="KW-1185">Reference proteome</keyword>
<feature type="transmembrane region" description="Helical" evidence="8">
    <location>
        <begin position="272"/>
        <end position="294"/>
    </location>
</feature>
<feature type="transmembrane region" description="Helical" evidence="8">
    <location>
        <begin position="107"/>
        <end position="128"/>
    </location>
</feature>
<feature type="transmembrane region" description="Helical" evidence="8">
    <location>
        <begin position="43"/>
        <end position="65"/>
    </location>
</feature>
<dbReference type="InterPro" id="IPR038770">
    <property type="entry name" value="Na+/solute_symporter_sf"/>
</dbReference>
<protein>
    <submittedName>
        <fullName evidence="9">ACR3 family arsenite efflux pump ArsB</fullName>
    </submittedName>
</protein>
<feature type="transmembrane region" description="Helical" evidence="8">
    <location>
        <begin position="300"/>
        <end position="319"/>
    </location>
</feature>
<proteinExistence type="inferred from homology"/>
<evidence type="ECO:0000313" key="9">
    <source>
        <dbReference type="EMBL" id="MBB6063351.1"/>
    </source>
</evidence>
<dbReference type="Gene3D" id="1.20.1530.20">
    <property type="match status" value="1"/>
</dbReference>
<feature type="transmembrane region" description="Helical" evidence="8">
    <location>
        <begin position="175"/>
        <end position="193"/>
    </location>
</feature>
<evidence type="ECO:0000256" key="2">
    <source>
        <dbReference type="ARBA" id="ARBA00010110"/>
    </source>
</evidence>
<keyword evidence="7 8" id="KW-0472">Membrane</keyword>
<keyword evidence="4" id="KW-1003">Cell membrane</keyword>
<keyword evidence="6 8" id="KW-1133">Transmembrane helix</keyword>
<dbReference type="GO" id="GO:0015297">
    <property type="term" value="F:antiporter activity"/>
    <property type="evidence" value="ECO:0007669"/>
    <property type="project" value="InterPro"/>
</dbReference>
<reference evidence="9 10" key="1">
    <citation type="submission" date="2020-08" db="EMBL/GenBank/DDBJ databases">
        <title>Genomic Encyclopedia of Type Strains, Phase IV (KMG-IV): sequencing the most valuable type-strain genomes for metagenomic binning, comparative biology and taxonomic classification.</title>
        <authorList>
            <person name="Goeker M."/>
        </authorList>
    </citation>
    <scope>NUCLEOTIDE SEQUENCE [LARGE SCALE GENOMIC DNA]</scope>
    <source>
        <strain evidence="9 10">DSM 13481</strain>
    </source>
</reference>
<keyword evidence="3" id="KW-0813">Transport</keyword>
<evidence type="ECO:0000256" key="3">
    <source>
        <dbReference type="ARBA" id="ARBA00022448"/>
    </source>
</evidence>
<feature type="transmembrane region" description="Helical" evidence="8">
    <location>
        <begin position="14"/>
        <end position="31"/>
    </location>
</feature>
<dbReference type="PANTHER" id="PTHR43057">
    <property type="entry name" value="ARSENITE EFFLUX TRANSPORTER"/>
    <property type="match status" value="1"/>
</dbReference>
<feature type="transmembrane region" description="Helical" evidence="8">
    <location>
        <begin position="135"/>
        <end position="155"/>
    </location>
</feature>
<feature type="transmembrane region" description="Helical" evidence="8">
    <location>
        <begin position="205"/>
        <end position="227"/>
    </location>
</feature>
<evidence type="ECO:0000256" key="4">
    <source>
        <dbReference type="ARBA" id="ARBA00022475"/>
    </source>
</evidence>
<comment type="similarity">
    <text evidence="2">Belongs to the arsenical resistance-3 (ACR3) (TC 2.A.59) family.</text>
</comment>
<accession>A0A841GVZ5</accession>
<keyword evidence="5 8" id="KW-0812">Transmembrane</keyword>
<evidence type="ECO:0000256" key="8">
    <source>
        <dbReference type="SAM" id="Phobius"/>
    </source>
</evidence>
<evidence type="ECO:0000256" key="5">
    <source>
        <dbReference type="ARBA" id="ARBA00022692"/>
    </source>
</evidence>
<dbReference type="EMBL" id="JACHEX010000006">
    <property type="protein sequence ID" value="MBB6063351.1"/>
    <property type="molecule type" value="Genomic_DNA"/>
</dbReference>
<dbReference type="Pfam" id="PF01758">
    <property type="entry name" value="SBF"/>
    <property type="match status" value="1"/>
</dbReference>
<dbReference type="PANTHER" id="PTHR43057:SF1">
    <property type="entry name" value="ARSENICAL-RESISTANCE PROTEIN 3"/>
    <property type="match status" value="1"/>
</dbReference>
<gene>
    <name evidence="9" type="ORF">HNP65_001821</name>
</gene>
<sequence>MQVLMKISSNLKKYLIFYSIGAIILGWYLGVQFSNFAMGYKAVFSKLIVFFVFFMIYPMMININWLKVKNIAKDPKAVLMSIFYNYILTPIIAFILAKLFIHDEELFLGFLLVMLIPVSSSSVGYTGIVKGSIEVASIAQAINFLLIPVLTPIYFHFIGKGVSIPIPMGQILKSLLYVVILPIVLGAITRWGLIKAKDENILIKLKPLFSFITLISMLFIIFTIFFLKGKMLLTKVHLVIILGIITLIYLIIALLLETYLNRKIGLSYEEHMGIVFLSTGKNNGTAVAIASLAFGPMVAIPAAVLPIFQIIFLIAYIHMENLIRKYFKNN</sequence>
<dbReference type="GO" id="GO:0015105">
    <property type="term" value="F:arsenite transmembrane transporter activity"/>
    <property type="evidence" value="ECO:0007669"/>
    <property type="project" value="TreeGrafter"/>
</dbReference>
<dbReference type="InterPro" id="IPR002657">
    <property type="entry name" value="BilAc:Na_symport/Acr3"/>
</dbReference>
<comment type="subcellular location">
    <subcellularLocation>
        <location evidence="1">Cell membrane</location>
        <topology evidence="1">Multi-pass membrane protein</topology>
    </subcellularLocation>
</comment>
<dbReference type="AlphaFoldDB" id="A0A841GVZ5"/>
<organism evidence="9 10">
    <name type="scientific">Thermosipho japonicus</name>
    <dbReference type="NCBI Taxonomy" id="90323"/>
    <lineage>
        <taxon>Bacteria</taxon>
        <taxon>Thermotogati</taxon>
        <taxon>Thermotogota</taxon>
        <taxon>Thermotogae</taxon>
        <taxon>Thermotogales</taxon>
        <taxon>Fervidobacteriaceae</taxon>
        <taxon>Thermosipho</taxon>
    </lineage>
</organism>
<feature type="transmembrane region" description="Helical" evidence="8">
    <location>
        <begin position="239"/>
        <end position="260"/>
    </location>
</feature>
<dbReference type="RefSeq" id="WP_184619933.1">
    <property type="nucleotide sequence ID" value="NZ_JACHEX010000006.1"/>
</dbReference>
<comment type="caution">
    <text evidence="9">The sequence shown here is derived from an EMBL/GenBank/DDBJ whole genome shotgun (WGS) entry which is preliminary data.</text>
</comment>
<evidence type="ECO:0000256" key="6">
    <source>
        <dbReference type="ARBA" id="ARBA00022989"/>
    </source>
</evidence>
<dbReference type="Proteomes" id="UP000555828">
    <property type="component" value="Unassembled WGS sequence"/>
</dbReference>
<dbReference type="GO" id="GO:0005886">
    <property type="term" value="C:plasma membrane"/>
    <property type="evidence" value="ECO:0007669"/>
    <property type="project" value="UniProtKB-SubCell"/>
</dbReference>
<evidence type="ECO:0000256" key="7">
    <source>
        <dbReference type="ARBA" id="ARBA00023136"/>
    </source>
</evidence>
<dbReference type="GO" id="GO:0015104">
    <property type="term" value="F:antimonite transmembrane transporter activity"/>
    <property type="evidence" value="ECO:0007669"/>
    <property type="project" value="TreeGrafter"/>
</dbReference>
<name>A0A841GVZ5_9BACT</name>
<evidence type="ECO:0000313" key="10">
    <source>
        <dbReference type="Proteomes" id="UP000555828"/>
    </source>
</evidence>
<feature type="transmembrane region" description="Helical" evidence="8">
    <location>
        <begin position="77"/>
        <end position="101"/>
    </location>
</feature>
<dbReference type="InterPro" id="IPR004706">
    <property type="entry name" value="Arsenical-R_Acr3"/>
</dbReference>